<accession>A0A365XUH3</accession>
<dbReference type="OrthoDB" id="6402114at2"/>
<dbReference type="GO" id="GO:0020037">
    <property type="term" value="F:heme binding"/>
    <property type="evidence" value="ECO:0007669"/>
    <property type="project" value="InterPro"/>
</dbReference>
<dbReference type="Proteomes" id="UP000253410">
    <property type="component" value="Unassembled WGS sequence"/>
</dbReference>
<proteinExistence type="predicted"/>
<evidence type="ECO:0008006" key="3">
    <source>
        <dbReference type="Google" id="ProtNLM"/>
    </source>
</evidence>
<dbReference type="RefSeq" id="WP_113618548.1">
    <property type="nucleotide sequence ID" value="NZ_QFFJ01000002.1"/>
</dbReference>
<dbReference type="AlphaFoldDB" id="A0A365XUH3"/>
<sequence>MKYPIGLFALLLMACGGGSGNNGDLQNRVDSLEQHVGTTFKPELGEFMTYIQIHHAKLWFAGTEGNWDLANFALKEMDLTFSRAQQYCADRPELKSLPMITAPMDSMKKAVAAKDMQQFKSSFTVLTNTCNNCHRATQHAFNVITVPTTPPFSNQSFKPAQ</sequence>
<keyword evidence="2" id="KW-1185">Reference proteome</keyword>
<dbReference type="EMBL" id="QFFJ01000002">
    <property type="protein sequence ID" value="RBL89800.1"/>
    <property type="molecule type" value="Genomic_DNA"/>
</dbReference>
<gene>
    <name evidence="1" type="ORF">DF182_25270</name>
</gene>
<dbReference type="GO" id="GO:0009055">
    <property type="term" value="F:electron transfer activity"/>
    <property type="evidence" value="ECO:0007669"/>
    <property type="project" value="InterPro"/>
</dbReference>
<comment type="caution">
    <text evidence="1">The sequence shown here is derived from an EMBL/GenBank/DDBJ whole genome shotgun (WGS) entry which is preliminary data.</text>
</comment>
<dbReference type="SUPFAM" id="SSF47175">
    <property type="entry name" value="Cytochromes"/>
    <property type="match status" value="1"/>
</dbReference>
<protein>
    <recommendedName>
        <fullName evidence="3">Cytochrome C</fullName>
    </recommendedName>
</protein>
<evidence type="ECO:0000313" key="2">
    <source>
        <dbReference type="Proteomes" id="UP000253410"/>
    </source>
</evidence>
<organism evidence="1 2">
    <name type="scientific">Chitinophaga flava</name>
    <dbReference type="NCBI Taxonomy" id="2259036"/>
    <lineage>
        <taxon>Bacteria</taxon>
        <taxon>Pseudomonadati</taxon>
        <taxon>Bacteroidota</taxon>
        <taxon>Chitinophagia</taxon>
        <taxon>Chitinophagales</taxon>
        <taxon>Chitinophagaceae</taxon>
        <taxon>Chitinophaga</taxon>
    </lineage>
</organism>
<dbReference type="InterPro" id="IPR010980">
    <property type="entry name" value="Cyt_c/b562"/>
</dbReference>
<name>A0A365XUH3_9BACT</name>
<evidence type="ECO:0000313" key="1">
    <source>
        <dbReference type="EMBL" id="RBL89800.1"/>
    </source>
</evidence>
<dbReference type="GO" id="GO:0022900">
    <property type="term" value="P:electron transport chain"/>
    <property type="evidence" value="ECO:0007669"/>
    <property type="project" value="InterPro"/>
</dbReference>
<dbReference type="GO" id="GO:0005506">
    <property type="term" value="F:iron ion binding"/>
    <property type="evidence" value="ECO:0007669"/>
    <property type="project" value="InterPro"/>
</dbReference>
<dbReference type="PROSITE" id="PS51257">
    <property type="entry name" value="PROKAR_LIPOPROTEIN"/>
    <property type="match status" value="1"/>
</dbReference>
<reference evidence="1 2" key="1">
    <citation type="submission" date="2018-05" db="EMBL/GenBank/DDBJ databases">
        <title>Chitinophaga sp. K3CV102501T nov., isolated from isolated from a monsoon evergreen broad-leaved forest soil.</title>
        <authorList>
            <person name="Lv Y."/>
        </authorList>
    </citation>
    <scope>NUCLEOTIDE SEQUENCE [LARGE SCALE GENOMIC DNA]</scope>
    <source>
        <strain evidence="1 2">GDMCC 1.1325</strain>
    </source>
</reference>